<name>A0ABP9DFU7_9BACT</name>
<keyword evidence="1" id="KW-0472">Membrane</keyword>
<evidence type="ECO:0000313" key="3">
    <source>
        <dbReference type="Proteomes" id="UP001500298"/>
    </source>
</evidence>
<keyword evidence="1" id="KW-0812">Transmembrane</keyword>
<protein>
    <submittedName>
        <fullName evidence="2">Uncharacterized protein</fullName>
    </submittedName>
</protein>
<organism evidence="2 3">
    <name type="scientific">Algivirga pacifica</name>
    <dbReference type="NCBI Taxonomy" id="1162670"/>
    <lineage>
        <taxon>Bacteria</taxon>
        <taxon>Pseudomonadati</taxon>
        <taxon>Bacteroidota</taxon>
        <taxon>Cytophagia</taxon>
        <taxon>Cytophagales</taxon>
        <taxon>Flammeovirgaceae</taxon>
        <taxon>Algivirga</taxon>
    </lineage>
</organism>
<comment type="caution">
    <text evidence="2">The sequence shown here is derived from an EMBL/GenBank/DDBJ whole genome shotgun (WGS) entry which is preliminary data.</text>
</comment>
<proteinExistence type="predicted"/>
<keyword evidence="3" id="KW-1185">Reference proteome</keyword>
<dbReference type="EMBL" id="BAABJX010000032">
    <property type="protein sequence ID" value="GAA4835148.1"/>
    <property type="molecule type" value="Genomic_DNA"/>
</dbReference>
<evidence type="ECO:0000256" key="1">
    <source>
        <dbReference type="SAM" id="Phobius"/>
    </source>
</evidence>
<keyword evidence="1" id="KW-1133">Transmembrane helix</keyword>
<sequence length="206" mass="23209">MKIGIGTFFIILALLLFGIGKPKFSKEYEDYKSASHTISEGTVYLNGKVAPTTPNLIKDLVYGFKGEFTGFGKYNGFKPVELYEQTVPFITEDGKNISLVFAQPPHRGQFIIKHMLPEKTHNNTAIVLQGIRKNSMLNVLGEMKGDTLQVNYSYVDTPKAYKEFVEGGNSILNQVFAGLLATGLLFLFWGFLSRQKKKKHGRRIQY</sequence>
<feature type="transmembrane region" description="Helical" evidence="1">
    <location>
        <begin position="171"/>
        <end position="192"/>
    </location>
</feature>
<reference evidence="3" key="1">
    <citation type="journal article" date="2019" name="Int. J. Syst. Evol. Microbiol.">
        <title>The Global Catalogue of Microorganisms (GCM) 10K type strain sequencing project: providing services to taxonomists for standard genome sequencing and annotation.</title>
        <authorList>
            <consortium name="The Broad Institute Genomics Platform"/>
            <consortium name="The Broad Institute Genome Sequencing Center for Infectious Disease"/>
            <person name="Wu L."/>
            <person name="Ma J."/>
        </authorList>
    </citation>
    <scope>NUCLEOTIDE SEQUENCE [LARGE SCALE GENOMIC DNA]</scope>
    <source>
        <strain evidence="3">JCM 18326</strain>
    </source>
</reference>
<dbReference type="RefSeq" id="WP_345371503.1">
    <property type="nucleotide sequence ID" value="NZ_BAABJX010000032.1"/>
</dbReference>
<accession>A0ABP9DFU7</accession>
<dbReference type="Proteomes" id="UP001500298">
    <property type="component" value="Unassembled WGS sequence"/>
</dbReference>
<gene>
    <name evidence="2" type="ORF">GCM10023331_20480</name>
</gene>
<evidence type="ECO:0000313" key="2">
    <source>
        <dbReference type="EMBL" id="GAA4835148.1"/>
    </source>
</evidence>